<dbReference type="Proteomes" id="UP000677244">
    <property type="component" value="Unassembled WGS sequence"/>
</dbReference>
<feature type="domain" description="HhH-GPD" evidence="5">
    <location>
        <begin position="50"/>
        <end position="202"/>
    </location>
</feature>
<sequence>MLQFNNDNFQPFCNELAEREPIFKNILQQHSYPPMWTRPASFATLIHIVLEQQVSLASARAAFNKLKEKLGQITPAKLLQLSDEELRACYFSRQKTVYARHLAEAFISKKIQLNKLTTSHDDVVRGILKQVKGIGDWTADVYLLFALQRTDIFPVGDLAMVNALKEIKQLPAKTSKEDLLLLAEPWRPYRGIAAYLLWHHYIKTRNIKY</sequence>
<organism evidence="6 7">
    <name type="scientific">Niastella soli</name>
    <dbReference type="NCBI Taxonomy" id="2821487"/>
    <lineage>
        <taxon>Bacteria</taxon>
        <taxon>Pseudomonadati</taxon>
        <taxon>Bacteroidota</taxon>
        <taxon>Chitinophagia</taxon>
        <taxon>Chitinophagales</taxon>
        <taxon>Chitinophagaceae</taxon>
        <taxon>Niastella</taxon>
    </lineage>
</organism>
<keyword evidence="7" id="KW-1185">Reference proteome</keyword>
<evidence type="ECO:0000256" key="2">
    <source>
        <dbReference type="ARBA" id="ARBA00012000"/>
    </source>
</evidence>
<dbReference type="CDD" id="cd00056">
    <property type="entry name" value="ENDO3c"/>
    <property type="match status" value="1"/>
</dbReference>
<evidence type="ECO:0000259" key="5">
    <source>
        <dbReference type="SMART" id="SM00478"/>
    </source>
</evidence>
<dbReference type="Gene3D" id="1.10.1670.40">
    <property type="match status" value="1"/>
</dbReference>
<comment type="catalytic activity">
    <reaction evidence="1">
        <text>Hydrolysis of alkylated DNA, releasing 3-methyladenine, 3-methylguanine, 7-methylguanine and 7-methyladenine.</text>
        <dbReference type="EC" id="3.2.2.21"/>
    </reaction>
</comment>
<evidence type="ECO:0000313" key="6">
    <source>
        <dbReference type="EMBL" id="MBO9199492.1"/>
    </source>
</evidence>
<dbReference type="Gene3D" id="1.10.340.30">
    <property type="entry name" value="Hypothetical protein, domain 2"/>
    <property type="match status" value="1"/>
</dbReference>
<dbReference type="SUPFAM" id="SSF48150">
    <property type="entry name" value="DNA-glycosylase"/>
    <property type="match status" value="1"/>
</dbReference>
<proteinExistence type="predicted"/>
<reference evidence="6 7" key="1">
    <citation type="submission" date="2021-03" db="EMBL/GenBank/DDBJ databases">
        <title>Assistant Professor.</title>
        <authorList>
            <person name="Huq M.A."/>
        </authorList>
    </citation>
    <scope>NUCLEOTIDE SEQUENCE [LARGE SCALE GENOMIC DNA]</scope>
    <source>
        <strain evidence="6 7">MAH-29</strain>
    </source>
</reference>
<dbReference type="RefSeq" id="WP_209137553.1">
    <property type="nucleotide sequence ID" value="NZ_JAGHKO010000001.1"/>
</dbReference>
<keyword evidence="4" id="KW-0234">DNA repair</keyword>
<dbReference type="InterPro" id="IPR003265">
    <property type="entry name" value="HhH-GPD_domain"/>
</dbReference>
<dbReference type="Pfam" id="PF00730">
    <property type="entry name" value="HhH-GPD"/>
    <property type="match status" value="1"/>
</dbReference>
<dbReference type="PANTHER" id="PTHR43003:SF5">
    <property type="entry name" value="DNA-3-METHYLADENINE GLYCOSYLASE"/>
    <property type="match status" value="1"/>
</dbReference>
<dbReference type="InterPro" id="IPR011257">
    <property type="entry name" value="DNA_glycosylase"/>
</dbReference>
<evidence type="ECO:0000256" key="4">
    <source>
        <dbReference type="ARBA" id="ARBA00023204"/>
    </source>
</evidence>
<comment type="caution">
    <text evidence="6">The sequence shown here is derived from an EMBL/GenBank/DDBJ whole genome shotgun (WGS) entry which is preliminary data.</text>
</comment>
<dbReference type="EC" id="3.2.2.21" evidence="2"/>
<dbReference type="EMBL" id="JAGHKO010000001">
    <property type="protein sequence ID" value="MBO9199492.1"/>
    <property type="molecule type" value="Genomic_DNA"/>
</dbReference>
<dbReference type="InterPro" id="IPR051912">
    <property type="entry name" value="Alkylbase_DNA_Glycosylase/TA"/>
</dbReference>
<protein>
    <recommendedName>
        <fullName evidence="2">DNA-3-methyladenine glycosylase II</fullName>
        <ecNumber evidence="2">3.2.2.21</ecNumber>
    </recommendedName>
</protein>
<name>A0ABS3YNM0_9BACT</name>
<dbReference type="SMART" id="SM00478">
    <property type="entry name" value="ENDO3c"/>
    <property type="match status" value="1"/>
</dbReference>
<dbReference type="PANTHER" id="PTHR43003">
    <property type="entry name" value="DNA-3-METHYLADENINE GLYCOSYLASE"/>
    <property type="match status" value="1"/>
</dbReference>
<evidence type="ECO:0000256" key="1">
    <source>
        <dbReference type="ARBA" id="ARBA00000086"/>
    </source>
</evidence>
<evidence type="ECO:0000313" key="7">
    <source>
        <dbReference type="Proteomes" id="UP000677244"/>
    </source>
</evidence>
<keyword evidence="3" id="KW-0227">DNA damage</keyword>
<evidence type="ECO:0000256" key="3">
    <source>
        <dbReference type="ARBA" id="ARBA00022763"/>
    </source>
</evidence>
<gene>
    <name evidence="6" type="ORF">J7I42_04385</name>
</gene>
<accession>A0ABS3YNM0</accession>